<sequence>MLMIYYYAATILVFQINLKRHLQINFPSKPLSWSRNYTNQDWLISYTRSSHKRYSPSSKHGRLQTCVYSHGHLILLTT</sequence>
<dbReference type="Gramene" id="rna617">
    <property type="protein sequence ID" value="RHN77191.1"/>
    <property type="gene ID" value="gene617"/>
</dbReference>
<evidence type="ECO:0000313" key="1">
    <source>
        <dbReference type="EMBL" id="RHN77191.1"/>
    </source>
</evidence>
<dbReference type="AlphaFoldDB" id="A0A396JKG5"/>
<dbReference type="Proteomes" id="UP000265566">
    <property type="component" value="Chromosome 1"/>
</dbReference>
<protein>
    <submittedName>
        <fullName evidence="1">Uncharacterized protein</fullName>
    </submittedName>
</protein>
<comment type="caution">
    <text evidence="1">The sequence shown here is derived from an EMBL/GenBank/DDBJ whole genome shotgun (WGS) entry which is preliminary data.</text>
</comment>
<organism evidence="1 2">
    <name type="scientific">Medicago truncatula</name>
    <name type="common">Barrel medic</name>
    <name type="synonym">Medicago tribuloides</name>
    <dbReference type="NCBI Taxonomy" id="3880"/>
    <lineage>
        <taxon>Eukaryota</taxon>
        <taxon>Viridiplantae</taxon>
        <taxon>Streptophyta</taxon>
        <taxon>Embryophyta</taxon>
        <taxon>Tracheophyta</taxon>
        <taxon>Spermatophyta</taxon>
        <taxon>Magnoliopsida</taxon>
        <taxon>eudicotyledons</taxon>
        <taxon>Gunneridae</taxon>
        <taxon>Pentapetalae</taxon>
        <taxon>rosids</taxon>
        <taxon>fabids</taxon>
        <taxon>Fabales</taxon>
        <taxon>Fabaceae</taxon>
        <taxon>Papilionoideae</taxon>
        <taxon>50 kb inversion clade</taxon>
        <taxon>NPAAA clade</taxon>
        <taxon>Hologalegina</taxon>
        <taxon>IRL clade</taxon>
        <taxon>Trifolieae</taxon>
        <taxon>Medicago</taxon>
    </lineage>
</organism>
<gene>
    <name evidence="1" type="ORF">MtrunA17_Chr1g0152081</name>
</gene>
<reference evidence="2" key="1">
    <citation type="journal article" date="2018" name="Nat. Plants">
        <title>Whole-genome landscape of Medicago truncatula symbiotic genes.</title>
        <authorList>
            <person name="Pecrix Y."/>
            <person name="Staton S.E."/>
            <person name="Sallet E."/>
            <person name="Lelandais-Briere C."/>
            <person name="Moreau S."/>
            <person name="Carrere S."/>
            <person name="Blein T."/>
            <person name="Jardinaud M.F."/>
            <person name="Latrasse D."/>
            <person name="Zouine M."/>
            <person name="Zahm M."/>
            <person name="Kreplak J."/>
            <person name="Mayjonade B."/>
            <person name="Satge C."/>
            <person name="Perez M."/>
            <person name="Cauet S."/>
            <person name="Marande W."/>
            <person name="Chantry-Darmon C."/>
            <person name="Lopez-Roques C."/>
            <person name="Bouchez O."/>
            <person name="Berard A."/>
            <person name="Debelle F."/>
            <person name="Munos S."/>
            <person name="Bendahmane A."/>
            <person name="Berges H."/>
            <person name="Niebel A."/>
            <person name="Buitink J."/>
            <person name="Frugier F."/>
            <person name="Benhamed M."/>
            <person name="Crespi M."/>
            <person name="Gouzy J."/>
            <person name="Gamas P."/>
        </authorList>
    </citation>
    <scope>NUCLEOTIDE SEQUENCE [LARGE SCALE GENOMIC DNA]</scope>
    <source>
        <strain evidence="2">cv. Jemalong A17</strain>
    </source>
</reference>
<name>A0A396JKG5_MEDTR</name>
<evidence type="ECO:0000313" key="2">
    <source>
        <dbReference type="Proteomes" id="UP000265566"/>
    </source>
</evidence>
<accession>A0A396JKG5</accession>
<dbReference type="EMBL" id="PSQE01000001">
    <property type="protein sequence ID" value="RHN77191.1"/>
    <property type="molecule type" value="Genomic_DNA"/>
</dbReference>
<proteinExistence type="predicted"/>